<organism evidence="6 7">
    <name type="scientific">Ilex paraguariensis</name>
    <name type="common">yerba mate</name>
    <dbReference type="NCBI Taxonomy" id="185542"/>
    <lineage>
        <taxon>Eukaryota</taxon>
        <taxon>Viridiplantae</taxon>
        <taxon>Streptophyta</taxon>
        <taxon>Embryophyta</taxon>
        <taxon>Tracheophyta</taxon>
        <taxon>Spermatophyta</taxon>
        <taxon>Magnoliopsida</taxon>
        <taxon>eudicotyledons</taxon>
        <taxon>Gunneridae</taxon>
        <taxon>Pentapetalae</taxon>
        <taxon>asterids</taxon>
        <taxon>campanulids</taxon>
        <taxon>Aquifoliales</taxon>
        <taxon>Aquifoliaceae</taxon>
        <taxon>Ilex</taxon>
    </lineage>
</organism>
<evidence type="ECO:0000256" key="4">
    <source>
        <dbReference type="PROSITE-ProRule" id="PRU00175"/>
    </source>
</evidence>
<dbReference type="InterPro" id="IPR001841">
    <property type="entry name" value="Znf_RING"/>
</dbReference>
<dbReference type="Gene3D" id="3.30.40.10">
    <property type="entry name" value="Zinc/RING finger domain, C3HC4 (zinc finger)"/>
    <property type="match status" value="1"/>
</dbReference>
<dbReference type="Pfam" id="PF13639">
    <property type="entry name" value="zf-RING_2"/>
    <property type="match status" value="1"/>
</dbReference>
<gene>
    <name evidence="6" type="ORF">ILEXP_LOCUS9636</name>
</gene>
<evidence type="ECO:0000259" key="5">
    <source>
        <dbReference type="PROSITE" id="PS50089"/>
    </source>
</evidence>
<dbReference type="PANTHER" id="PTHR45931">
    <property type="entry name" value="SI:CH211-59O9.10"/>
    <property type="match status" value="1"/>
</dbReference>
<sequence length="172" mass="19824">MDGWLLHASMVQRRRRRADWHPHHGDTPYLCHPSSARWLETSSLMAATTTTMDETAVRARQRLEEKLGCLPSSSRRRTVQVNSSGGSNIIAEKMNAWLCSRLRGKCWFSELRNSEADRQQICVVCLEDFEEEQQVIYLPCSHKYHTNCLLPWLAAHPYCPCCRTPVQPDIPN</sequence>
<dbReference type="SMART" id="SM00184">
    <property type="entry name" value="RING"/>
    <property type="match status" value="1"/>
</dbReference>
<dbReference type="CDD" id="cd16454">
    <property type="entry name" value="RING-H2_PA-TM-RING"/>
    <property type="match status" value="1"/>
</dbReference>
<dbReference type="EMBL" id="CAUOFW020001189">
    <property type="protein sequence ID" value="CAK9142004.1"/>
    <property type="molecule type" value="Genomic_DNA"/>
</dbReference>
<dbReference type="GO" id="GO:0008270">
    <property type="term" value="F:zinc ion binding"/>
    <property type="evidence" value="ECO:0007669"/>
    <property type="project" value="UniProtKB-KW"/>
</dbReference>
<dbReference type="PANTHER" id="PTHR45931:SF3">
    <property type="entry name" value="RING ZINC FINGER-CONTAINING PROTEIN"/>
    <property type="match status" value="1"/>
</dbReference>
<evidence type="ECO:0000256" key="1">
    <source>
        <dbReference type="ARBA" id="ARBA00022723"/>
    </source>
</evidence>
<reference evidence="6 7" key="1">
    <citation type="submission" date="2024-02" db="EMBL/GenBank/DDBJ databases">
        <authorList>
            <person name="Vignale AGUSTIN F."/>
            <person name="Sosa J E."/>
            <person name="Modenutti C."/>
        </authorList>
    </citation>
    <scope>NUCLEOTIDE SEQUENCE [LARGE SCALE GENOMIC DNA]</scope>
</reference>
<protein>
    <recommendedName>
        <fullName evidence="5">RING-type domain-containing protein</fullName>
    </recommendedName>
</protein>
<dbReference type="AlphaFoldDB" id="A0ABC8RAM8"/>
<dbReference type="SUPFAM" id="SSF57850">
    <property type="entry name" value="RING/U-box"/>
    <property type="match status" value="1"/>
</dbReference>
<evidence type="ECO:0000256" key="3">
    <source>
        <dbReference type="ARBA" id="ARBA00022833"/>
    </source>
</evidence>
<proteinExistence type="predicted"/>
<evidence type="ECO:0000313" key="7">
    <source>
        <dbReference type="Proteomes" id="UP001642360"/>
    </source>
</evidence>
<dbReference type="InterPro" id="IPR051834">
    <property type="entry name" value="RING_finger_E3_ligase"/>
</dbReference>
<name>A0ABC8RAM8_9AQUA</name>
<comment type="caution">
    <text evidence="6">The sequence shown here is derived from an EMBL/GenBank/DDBJ whole genome shotgun (WGS) entry which is preliminary data.</text>
</comment>
<keyword evidence="3" id="KW-0862">Zinc</keyword>
<evidence type="ECO:0000313" key="6">
    <source>
        <dbReference type="EMBL" id="CAK9142004.1"/>
    </source>
</evidence>
<feature type="domain" description="RING-type" evidence="5">
    <location>
        <begin position="122"/>
        <end position="163"/>
    </location>
</feature>
<evidence type="ECO:0000256" key="2">
    <source>
        <dbReference type="ARBA" id="ARBA00022771"/>
    </source>
</evidence>
<keyword evidence="7" id="KW-1185">Reference proteome</keyword>
<dbReference type="InterPro" id="IPR013083">
    <property type="entry name" value="Znf_RING/FYVE/PHD"/>
</dbReference>
<accession>A0ABC8RAM8</accession>
<keyword evidence="1" id="KW-0479">Metal-binding</keyword>
<keyword evidence="2 4" id="KW-0863">Zinc-finger</keyword>
<dbReference type="PROSITE" id="PS50089">
    <property type="entry name" value="ZF_RING_2"/>
    <property type="match status" value="1"/>
</dbReference>
<dbReference type="Proteomes" id="UP001642360">
    <property type="component" value="Unassembled WGS sequence"/>
</dbReference>